<organism evidence="3 4">
    <name type="scientific">Polymorphospora rubra</name>
    <dbReference type="NCBI Taxonomy" id="338584"/>
    <lineage>
        <taxon>Bacteria</taxon>
        <taxon>Bacillati</taxon>
        <taxon>Actinomycetota</taxon>
        <taxon>Actinomycetes</taxon>
        <taxon>Micromonosporales</taxon>
        <taxon>Micromonosporaceae</taxon>
        <taxon>Polymorphospora</taxon>
    </lineage>
</organism>
<evidence type="ECO:0000259" key="2">
    <source>
        <dbReference type="Pfam" id="PF13529"/>
    </source>
</evidence>
<dbReference type="InterPro" id="IPR038765">
    <property type="entry name" value="Papain-like_cys_pep_sf"/>
</dbReference>
<evidence type="ECO:0000256" key="1">
    <source>
        <dbReference type="SAM" id="SignalP"/>
    </source>
</evidence>
<reference evidence="3" key="1">
    <citation type="submission" date="2020-08" db="EMBL/GenBank/DDBJ databases">
        <title>Whole genome shotgun sequence of Polymorphospora rubra NBRC 101157.</title>
        <authorList>
            <person name="Komaki H."/>
            <person name="Tamura T."/>
        </authorList>
    </citation>
    <scope>NUCLEOTIDE SEQUENCE</scope>
    <source>
        <strain evidence="3">NBRC 101157</strain>
    </source>
</reference>
<sequence length="229" mass="24125">MTPIKQWIPTVFQAPVIRKAALGVAGLAMAGGVVAGPATMAHAATPTADKPTTVAAVSQDKSTGAKELDFTYEFQDTYYYCGPAATKMALSADGKHFSQDEVADKLGTTEAGTNSAVDTTRVLKDVTGKDYRTVEIPGAKADDGQTNQLKSDVVKAVDEKRAVVANIAGTMTDVDGDRHSYEGGHYIAVTGYADGGDKVKIGDSWSDKGEYWMSADVLADWIASRGYSA</sequence>
<dbReference type="Gene3D" id="3.90.70.10">
    <property type="entry name" value="Cysteine proteinases"/>
    <property type="match status" value="1"/>
</dbReference>
<keyword evidence="4" id="KW-1185">Reference proteome</keyword>
<evidence type="ECO:0000313" key="3">
    <source>
        <dbReference type="EMBL" id="BCJ64377.1"/>
    </source>
</evidence>
<gene>
    <name evidence="3" type="ORF">Prubr_13980</name>
</gene>
<feature type="chain" id="PRO_5039080898" description="Peptidase C39-like domain-containing protein" evidence="1">
    <location>
        <begin position="36"/>
        <end position="229"/>
    </location>
</feature>
<name>A0A810MT52_9ACTN</name>
<accession>A0A810MT52</accession>
<keyword evidence="1" id="KW-0732">Signal</keyword>
<dbReference type="RefSeq" id="WP_212822663.1">
    <property type="nucleotide sequence ID" value="NZ_AP023359.1"/>
</dbReference>
<dbReference type="InterPro" id="IPR039564">
    <property type="entry name" value="Peptidase_C39-like"/>
</dbReference>
<dbReference type="EMBL" id="AP023359">
    <property type="protein sequence ID" value="BCJ64377.1"/>
    <property type="molecule type" value="Genomic_DNA"/>
</dbReference>
<feature type="signal peptide" evidence="1">
    <location>
        <begin position="1"/>
        <end position="35"/>
    </location>
</feature>
<evidence type="ECO:0000313" key="4">
    <source>
        <dbReference type="Proteomes" id="UP000680866"/>
    </source>
</evidence>
<dbReference type="KEGG" id="pry:Prubr_13980"/>
<dbReference type="Proteomes" id="UP000680866">
    <property type="component" value="Chromosome"/>
</dbReference>
<protein>
    <recommendedName>
        <fullName evidence="2">Peptidase C39-like domain-containing protein</fullName>
    </recommendedName>
</protein>
<dbReference type="SUPFAM" id="SSF54001">
    <property type="entry name" value="Cysteine proteinases"/>
    <property type="match status" value="1"/>
</dbReference>
<proteinExistence type="predicted"/>
<dbReference type="AlphaFoldDB" id="A0A810MT52"/>
<feature type="domain" description="Peptidase C39-like" evidence="2">
    <location>
        <begin position="68"/>
        <end position="205"/>
    </location>
</feature>
<dbReference type="Pfam" id="PF13529">
    <property type="entry name" value="Peptidase_C39_2"/>
    <property type="match status" value="1"/>
</dbReference>